<evidence type="ECO:0000313" key="3">
    <source>
        <dbReference type="Proteomes" id="UP000444185"/>
    </source>
</evidence>
<keyword evidence="1" id="KW-0812">Transmembrane</keyword>
<dbReference type="InterPro" id="IPR010865">
    <property type="entry name" value="DUF1499"/>
</dbReference>
<reference evidence="2 3" key="1">
    <citation type="submission" date="2019-12" db="EMBL/GenBank/DDBJ databases">
        <title>Genomic-based taxomic classification of the family Erythrobacteraceae.</title>
        <authorList>
            <person name="Xu L."/>
        </authorList>
    </citation>
    <scope>NUCLEOTIDE SEQUENCE [LARGE SCALE GENOMIC DNA]</scope>
    <source>
        <strain evidence="2 3">DSM 16225</strain>
    </source>
</reference>
<dbReference type="EMBL" id="WTYF01000004">
    <property type="protein sequence ID" value="MXO51297.1"/>
    <property type="molecule type" value="Genomic_DNA"/>
</dbReference>
<keyword evidence="1" id="KW-0472">Membrane</keyword>
<evidence type="ECO:0000313" key="2">
    <source>
        <dbReference type="EMBL" id="MXO51297.1"/>
    </source>
</evidence>
<proteinExistence type="predicted"/>
<feature type="transmembrane region" description="Helical" evidence="1">
    <location>
        <begin position="73"/>
        <end position="93"/>
    </location>
</feature>
<keyword evidence="1" id="KW-1133">Transmembrane helix</keyword>
<dbReference type="Proteomes" id="UP000444185">
    <property type="component" value="Unassembled WGS sequence"/>
</dbReference>
<dbReference type="RefSeq" id="WP_160607944.1">
    <property type="nucleotide sequence ID" value="NZ_WTYF01000004.1"/>
</dbReference>
<comment type="caution">
    <text evidence="2">The sequence shown here is derived from an EMBL/GenBank/DDBJ whole genome shotgun (WGS) entry which is preliminary data.</text>
</comment>
<feature type="transmembrane region" description="Helical" evidence="1">
    <location>
        <begin position="46"/>
        <end position="66"/>
    </location>
</feature>
<name>A0A844Y1J6_9SPHN</name>
<protein>
    <submittedName>
        <fullName evidence="2">DUF1499 domain-containing protein</fullName>
    </submittedName>
</protein>
<dbReference type="AlphaFoldDB" id="A0A844Y1J6"/>
<evidence type="ECO:0000256" key="1">
    <source>
        <dbReference type="SAM" id="Phobius"/>
    </source>
</evidence>
<dbReference type="Pfam" id="PF07386">
    <property type="entry name" value="DUF1499"/>
    <property type="match status" value="1"/>
</dbReference>
<accession>A0A844Y1J6</accession>
<keyword evidence="3" id="KW-1185">Reference proteome</keyword>
<sequence>MIAKLPRLALWLAVLLTLWFLAAVFGPKFGIIDWRFALGTMVRSVGPILIGITALVALVALVAILWKGPRGEWWKAVVALAIPAALMAGLNSVRTTAESVPPIHDVSTDVDDPPQFSQLTLEKRAQVQANPLNDYSVPLGQLDPWRDAEEPVASSTHAQLIRDGYPELATIPYSVEQSEAMVVVTLAMEEIGLKDVTSDVAGGRVEGVAETFLFGFKDDVVARVRDGEIDLRSVSRVGLSDLGYNGARLKKLSEEIRARLGE</sequence>
<dbReference type="OrthoDB" id="1523552at2"/>
<gene>
    <name evidence="2" type="ORF">GRI42_08265</name>
</gene>
<organism evidence="2 3">
    <name type="scientific">Qipengyuania gaetbuli</name>
    <dbReference type="NCBI Taxonomy" id="266952"/>
    <lineage>
        <taxon>Bacteria</taxon>
        <taxon>Pseudomonadati</taxon>
        <taxon>Pseudomonadota</taxon>
        <taxon>Alphaproteobacteria</taxon>
        <taxon>Sphingomonadales</taxon>
        <taxon>Erythrobacteraceae</taxon>
        <taxon>Qipengyuania</taxon>
    </lineage>
</organism>